<protein>
    <submittedName>
        <fullName evidence="2">Uncharacterized protein</fullName>
    </submittedName>
</protein>
<dbReference type="Proteomes" id="UP000769780">
    <property type="component" value="Unassembled WGS sequence"/>
</dbReference>
<accession>A0ABS7K7L0</accession>
<feature type="compositionally biased region" description="Basic and acidic residues" evidence="1">
    <location>
        <begin position="47"/>
        <end position="63"/>
    </location>
</feature>
<feature type="region of interest" description="Disordered" evidence="1">
    <location>
        <begin position="47"/>
        <end position="69"/>
    </location>
</feature>
<sequence length="69" mass="8026">MSSIDFDDFYRICSDSNFEAVQEDVIILSRKKHQILNSKVKQSTPRLEDFEKSLDNHAAHSQKDQTVLQ</sequence>
<reference evidence="2 3" key="1">
    <citation type="submission" date="2020-07" db="EMBL/GenBank/DDBJ databases">
        <title>Fungal Genomes of the International Space Station.</title>
        <authorList>
            <person name="Seuylemezian A."/>
            <person name="Singh N.K."/>
            <person name="Wood J."/>
            <person name="Venkateswaran K."/>
        </authorList>
    </citation>
    <scope>NUCLEOTIDE SEQUENCE [LARGE SCALE GENOMIC DNA]</scope>
    <source>
        <strain evidence="2 3">PL-B2</strain>
    </source>
</reference>
<dbReference type="EMBL" id="JACWFH010000019">
    <property type="protein sequence ID" value="MBY0098075.1"/>
    <property type="molecule type" value="Genomic_DNA"/>
</dbReference>
<proteinExistence type="predicted"/>
<evidence type="ECO:0000313" key="2">
    <source>
        <dbReference type="EMBL" id="MBY0098075.1"/>
    </source>
</evidence>
<evidence type="ECO:0000313" key="3">
    <source>
        <dbReference type="Proteomes" id="UP000769780"/>
    </source>
</evidence>
<dbReference type="RefSeq" id="WP_221874298.1">
    <property type="nucleotide sequence ID" value="NZ_JACWFH010000019.1"/>
</dbReference>
<name>A0ABS7K7L0_9BACI</name>
<comment type="caution">
    <text evidence="2">The sequence shown here is derived from an EMBL/GenBank/DDBJ whole genome shotgun (WGS) entry which is preliminary data.</text>
</comment>
<gene>
    <name evidence="2" type="ORF">H0185_14830</name>
</gene>
<organism evidence="2 3">
    <name type="scientific">Mesobacillus maritimus</name>
    <dbReference type="NCBI Taxonomy" id="1643336"/>
    <lineage>
        <taxon>Bacteria</taxon>
        <taxon>Bacillati</taxon>
        <taxon>Bacillota</taxon>
        <taxon>Bacilli</taxon>
        <taxon>Bacillales</taxon>
        <taxon>Bacillaceae</taxon>
        <taxon>Mesobacillus</taxon>
    </lineage>
</organism>
<keyword evidence="3" id="KW-1185">Reference proteome</keyword>
<evidence type="ECO:0000256" key="1">
    <source>
        <dbReference type="SAM" id="MobiDB-lite"/>
    </source>
</evidence>